<evidence type="ECO:0000259" key="2">
    <source>
        <dbReference type="Pfam" id="PF07484"/>
    </source>
</evidence>
<sequence length="176" mass="18515">MNNFLGEIQIFGFNYPPANWAFCDGSLVAIRQYTALFSLLGTVYGGDGKTTFALPNLQGQAACATGMGPGLADYQLGENFGSETVTLLSTEMPSHTHTANLFLQNDVTKRMSSPVAGAAPLAPTATSPFTKSQSSNGSFAPSFIGPSTGGQPHANQQPYLAVNFCIALQGDFPQRP</sequence>
<dbReference type="EMBL" id="JAAQTL010000001">
    <property type="protein sequence ID" value="NID16466.1"/>
    <property type="molecule type" value="Genomic_DNA"/>
</dbReference>
<evidence type="ECO:0000313" key="4">
    <source>
        <dbReference type="Proteomes" id="UP000518878"/>
    </source>
</evidence>
<comment type="caution">
    <text evidence="3">The sequence shown here is derived from an EMBL/GenBank/DDBJ whole genome shotgun (WGS) entry which is preliminary data.</text>
</comment>
<dbReference type="AlphaFoldDB" id="A0A7X5QW18"/>
<evidence type="ECO:0000313" key="3">
    <source>
        <dbReference type="EMBL" id="NID16466.1"/>
    </source>
</evidence>
<protein>
    <submittedName>
        <fullName evidence="3">Phage tail protein</fullName>
    </submittedName>
</protein>
<gene>
    <name evidence="3" type="ORF">HBF32_13430</name>
</gene>
<dbReference type="Pfam" id="PF07484">
    <property type="entry name" value="Collar"/>
    <property type="match status" value="1"/>
</dbReference>
<name>A0A7X5QW18_9GAMM</name>
<reference evidence="3 4" key="1">
    <citation type="journal article" date="2006" name="Int. J. Syst. Evol. Microbiol.">
        <title>Dyella yeojuensis sp. nov., isolated from greenhouse soil in Korea.</title>
        <authorList>
            <person name="Kim B.Y."/>
            <person name="Weon H.Y."/>
            <person name="Lee K.H."/>
            <person name="Seok S.J."/>
            <person name="Kwon S.W."/>
            <person name="Go S.J."/>
            <person name="Stackebrandt E."/>
        </authorList>
    </citation>
    <scope>NUCLEOTIDE SEQUENCE [LARGE SCALE GENOMIC DNA]</scope>
    <source>
        <strain evidence="3 4">DSM 17673</strain>
    </source>
</reference>
<feature type="compositionally biased region" description="Polar residues" evidence="1">
    <location>
        <begin position="124"/>
        <end position="139"/>
    </location>
</feature>
<evidence type="ECO:0000256" key="1">
    <source>
        <dbReference type="SAM" id="MobiDB-lite"/>
    </source>
</evidence>
<dbReference type="RefSeq" id="WP_166700101.1">
    <property type="nucleotide sequence ID" value="NZ_JAAQTL010000001.1"/>
</dbReference>
<keyword evidence="4" id="KW-1185">Reference proteome</keyword>
<dbReference type="Proteomes" id="UP000518878">
    <property type="component" value="Unassembled WGS sequence"/>
</dbReference>
<dbReference type="Gene3D" id="3.90.1340.10">
    <property type="entry name" value="Phage tail collar domain"/>
    <property type="match status" value="1"/>
</dbReference>
<dbReference type="InterPro" id="IPR037053">
    <property type="entry name" value="Phage_tail_collar_dom_sf"/>
</dbReference>
<dbReference type="InterPro" id="IPR011083">
    <property type="entry name" value="Phage_tail_collar_dom"/>
</dbReference>
<dbReference type="SUPFAM" id="SSF88874">
    <property type="entry name" value="Receptor-binding domain of short tail fibre protein gp12"/>
    <property type="match status" value="1"/>
</dbReference>
<accession>A0A7X5QW18</accession>
<feature type="domain" description="Phage tail collar" evidence="2">
    <location>
        <begin position="6"/>
        <end position="61"/>
    </location>
</feature>
<organism evidence="3 4">
    <name type="scientific">Luteibacter yeojuensis</name>
    <dbReference type="NCBI Taxonomy" id="345309"/>
    <lineage>
        <taxon>Bacteria</taxon>
        <taxon>Pseudomonadati</taxon>
        <taxon>Pseudomonadota</taxon>
        <taxon>Gammaproteobacteria</taxon>
        <taxon>Lysobacterales</taxon>
        <taxon>Rhodanobacteraceae</taxon>
        <taxon>Luteibacter</taxon>
    </lineage>
</organism>
<feature type="region of interest" description="Disordered" evidence="1">
    <location>
        <begin position="118"/>
        <end position="152"/>
    </location>
</feature>
<proteinExistence type="predicted"/>